<reference evidence="4 5" key="1">
    <citation type="submission" date="2018-06" db="EMBL/GenBank/DDBJ databases">
        <title>Actinomadura craniellae sp. nov. isolated from marine sponge Craniella sp.</title>
        <authorList>
            <person name="Li L."/>
            <person name="Xu Q.H."/>
            <person name="Lin H.W."/>
            <person name="Lu Y.H."/>
        </authorList>
    </citation>
    <scope>NUCLEOTIDE SEQUENCE [LARGE SCALE GENOMIC DNA]</scope>
    <source>
        <strain evidence="4 5">LHW63021</strain>
    </source>
</reference>
<dbReference type="OrthoDB" id="9795647at2"/>
<dbReference type="PROSITE" id="PS00061">
    <property type="entry name" value="ADH_SHORT"/>
    <property type="match status" value="1"/>
</dbReference>
<name>A0A365GVD2_9ACTN</name>
<keyword evidence="5" id="KW-1185">Reference proteome</keyword>
<dbReference type="GO" id="GO:0016491">
    <property type="term" value="F:oxidoreductase activity"/>
    <property type="evidence" value="ECO:0007669"/>
    <property type="project" value="UniProtKB-KW"/>
</dbReference>
<evidence type="ECO:0000313" key="4">
    <source>
        <dbReference type="EMBL" id="RAY10760.1"/>
    </source>
</evidence>
<dbReference type="EMBL" id="QLYX01000025">
    <property type="protein sequence ID" value="RAY10760.1"/>
    <property type="molecule type" value="Genomic_DNA"/>
</dbReference>
<dbReference type="InterPro" id="IPR002347">
    <property type="entry name" value="SDR_fam"/>
</dbReference>
<dbReference type="SMART" id="SM00822">
    <property type="entry name" value="PKS_KR"/>
    <property type="match status" value="1"/>
</dbReference>
<feature type="domain" description="Ketoreductase" evidence="3">
    <location>
        <begin position="6"/>
        <end position="201"/>
    </location>
</feature>
<gene>
    <name evidence="4" type="ORF">DPM19_33755</name>
</gene>
<sequence>MDIRGKVALVTGAASGLGRATARRLVTDGAHVVLLDLETSDGESVAKELGETAAGQVRFAAADVTDSDQVDAAVRAATELGELRALVHCAGRGGPVRVVEKDGTPGSMEQFQGVIQTNLIGTFNVLRHAAAAMVALDDLPDGERGVCVLTASVAAWEGQIGQLPYAASKAGVVGMTIVAARDLARNHVRVNTIAPGLFDTPILSRVPEEVRDRLAASIPHPARLGDSAEFAFLAAHVIANPMLNGETIRLDGAIRMAPR</sequence>
<evidence type="ECO:0000313" key="5">
    <source>
        <dbReference type="Proteomes" id="UP000251891"/>
    </source>
</evidence>
<dbReference type="RefSeq" id="WP_111872170.1">
    <property type="nucleotide sequence ID" value="NZ_QLYX01000025.1"/>
</dbReference>
<evidence type="ECO:0000259" key="3">
    <source>
        <dbReference type="SMART" id="SM00822"/>
    </source>
</evidence>
<dbReference type="Gene3D" id="3.40.50.720">
    <property type="entry name" value="NAD(P)-binding Rossmann-like Domain"/>
    <property type="match status" value="1"/>
</dbReference>
<dbReference type="InterPro" id="IPR020904">
    <property type="entry name" value="Sc_DH/Rdtase_CS"/>
</dbReference>
<comment type="caution">
    <text evidence="4">The sequence shown here is derived from an EMBL/GenBank/DDBJ whole genome shotgun (WGS) entry which is preliminary data.</text>
</comment>
<proteinExistence type="inferred from homology"/>
<dbReference type="InterPro" id="IPR036291">
    <property type="entry name" value="NAD(P)-bd_dom_sf"/>
</dbReference>
<dbReference type="PANTHER" id="PTHR43658">
    <property type="entry name" value="SHORT-CHAIN DEHYDROGENASE/REDUCTASE"/>
    <property type="match status" value="1"/>
</dbReference>
<comment type="similarity">
    <text evidence="1">Belongs to the short-chain dehydrogenases/reductases (SDR) family.</text>
</comment>
<dbReference type="Pfam" id="PF00106">
    <property type="entry name" value="adh_short"/>
    <property type="match status" value="1"/>
</dbReference>
<accession>A0A365GVD2</accession>
<dbReference type="SUPFAM" id="SSF51735">
    <property type="entry name" value="NAD(P)-binding Rossmann-fold domains"/>
    <property type="match status" value="1"/>
</dbReference>
<evidence type="ECO:0000256" key="2">
    <source>
        <dbReference type="ARBA" id="ARBA00023002"/>
    </source>
</evidence>
<dbReference type="PANTHER" id="PTHR43658:SF8">
    <property type="entry name" value="17-BETA-HYDROXYSTEROID DEHYDROGENASE 14-RELATED"/>
    <property type="match status" value="1"/>
</dbReference>
<dbReference type="PRINTS" id="PR00081">
    <property type="entry name" value="GDHRDH"/>
</dbReference>
<evidence type="ECO:0000256" key="1">
    <source>
        <dbReference type="ARBA" id="ARBA00006484"/>
    </source>
</evidence>
<dbReference type="AlphaFoldDB" id="A0A365GVD2"/>
<dbReference type="InterPro" id="IPR057326">
    <property type="entry name" value="KR_dom"/>
</dbReference>
<organism evidence="4 5">
    <name type="scientific">Actinomadura craniellae</name>
    <dbReference type="NCBI Taxonomy" id="2231787"/>
    <lineage>
        <taxon>Bacteria</taxon>
        <taxon>Bacillati</taxon>
        <taxon>Actinomycetota</taxon>
        <taxon>Actinomycetes</taxon>
        <taxon>Streptosporangiales</taxon>
        <taxon>Thermomonosporaceae</taxon>
        <taxon>Actinomadura</taxon>
    </lineage>
</organism>
<protein>
    <submittedName>
        <fullName evidence="4">3-hydroxyacyl-CoA dehydrogenase</fullName>
    </submittedName>
</protein>
<keyword evidence="2" id="KW-0560">Oxidoreductase</keyword>
<dbReference type="Proteomes" id="UP000251891">
    <property type="component" value="Unassembled WGS sequence"/>
</dbReference>